<dbReference type="RefSeq" id="WP_158368880.1">
    <property type="nucleotide sequence ID" value="NZ_JAOQJU010000003.1"/>
</dbReference>
<sequence length="175" mass="19719">MKQLPKLIAAVFLAVLLCIPATFAVFYYTQPMADVSYELFRFADDGEEYWNGGDGWVVYTEEAGKKTELVSDGTGGYSGLSYSGQTFYYSKELTEESDSPMLKIGVVNRTISVFLDGEMIYTDCPELDNRIGYLTLPMLEYDRAEPVTVSLPPDYRGGKNTDHRTIHSRFRKAGR</sequence>
<protein>
    <submittedName>
        <fullName evidence="1">Uncharacterized protein</fullName>
    </submittedName>
</protein>
<organism evidence="1 2">
    <name type="scientific">Dorea acetigenes</name>
    <dbReference type="NCBI Taxonomy" id="2981787"/>
    <lineage>
        <taxon>Bacteria</taxon>
        <taxon>Bacillati</taxon>
        <taxon>Bacillota</taxon>
        <taxon>Clostridia</taxon>
        <taxon>Lachnospirales</taxon>
        <taxon>Lachnospiraceae</taxon>
        <taxon>Dorea</taxon>
    </lineage>
</organism>
<accession>A0ABT2RKN4</accession>
<reference evidence="1 2" key="1">
    <citation type="journal article" date="2021" name="ISME Commun">
        <title>Automated analysis of genomic sequences facilitates high-throughput and comprehensive description of bacteria.</title>
        <authorList>
            <person name="Hitch T.C.A."/>
        </authorList>
    </citation>
    <scope>NUCLEOTIDE SEQUENCE [LARGE SCALE GENOMIC DNA]</scope>
    <source>
        <strain evidence="1 2">Sanger_03</strain>
    </source>
</reference>
<evidence type="ECO:0000313" key="2">
    <source>
        <dbReference type="Proteomes" id="UP001652431"/>
    </source>
</evidence>
<dbReference type="EMBL" id="JAOQJU010000003">
    <property type="protein sequence ID" value="MCU6685964.1"/>
    <property type="molecule type" value="Genomic_DNA"/>
</dbReference>
<comment type="caution">
    <text evidence="1">The sequence shown here is derived from an EMBL/GenBank/DDBJ whole genome shotgun (WGS) entry which is preliminary data.</text>
</comment>
<proteinExistence type="predicted"/>
<evidence type="ECO:0000313" key="1">
    <source>
        <dbReference type="EMBL" id="MCU6685964.1"/>
    </source>
</evidence>
<dbReference type="Proteomes" id="UP001652431">
    <property type="component" value="Unassembled WGS sequence"/>
</dbReference>
<name>A0ABT2RKN4_9FIRM</name>
<keyword evidence="2" id="KW-1185">Reference proteome</keyword>
<gene>
    <name evidence="1" type="ORF">OCV99_05195</name>
</gene>